<evidence type="ECO:0000256" key="1">
    <source>
        <dbReference type="SAM" id="MobiDB-lite"/>
    </source>
</evidence>
<dbReference type="EMBL" id="BGZK01002538">
    <property type="protein sequence ID" value="GBP94710.1"/>
    <property type="molecule type" value="Genomic_DNA"/>
</dbReference>
<keyword evidence="3" id="KW-1185">Reference proteome</keyword>
<protein>
    <submittedName>
        <fullName evidence="2">Uncharacterized protein</fullName>
    </submittedName>
</protein>
<reference evidence="2 3" key="1">
    <citation type="journal article" date="2019" name="Commun. Biol.">
        <title>The bagworm genome reveals a unique fibroin gene that provides high tensile strength.</title>
        <authorList>
            <person name="Kono N."/>
            <person name="Nakamura H."/>
            <person name="Ohtoshi R."/>
            <person name="Tomita M."/>
            <person name="Numata K."/>
            <person name="Arakawa K."/>
        </authorList>
    </citation>
    <scope>NUCLEOTIDE SEQUENCE [LARGE SCALE GENOMIC DNA]</scope>
</reference>
<dbReference type="Proteomes" id="UP000299102">
    <property type="component" value="Unassembled WGS sequence"/>
</dbReference>
<organism evidence="2 3">
    <name type="scientific">Eumeta variegata</name>
    <name type="common">Bagworm moth</name>
    <name type="synonym">Eumeta japonica</name>
    <dbReference type="NCBI Taxonomy" id="151549"/>
    <lineage>
        <taxon>Eukaryota</taxon>
        <taxon>Metazoa</taxon>
        <taxon>Ecdysozoa</taxon>
        <taxon>Arthropoda</taxon>
        <taxon>Hexapoda</taxon>
        <taxon>Insecta</taxon>
        <taxon>Pterygota</taxon>
        <taxon>Neoptera</taxon>
        <taxon>Endopterygota</taxon>
        <taxon>Lepidoptera</taxon>
        <taxon>Glossata</taxon>
        <taxon>Ditrysia</taxon>
        <taxon>Tineoidea</taxon>
        <taxon>Psychidae</taxon>
        <taxon>Oiketicinae</taxon>
        <taxon>Eumeta</taxon>
    </lineage>
</organism>
<dbReference type="AlphaFoldDB" id="A0A4C2A3G0"/>
<feature type="region of interest" description="Disordered" evidence="1">
    <location>
        <begin position="81"/>
        <end position="101"/>
    </location>
</feature>
<evidence type="ECO:0000313" key="2">
    <source>
        <dbReference type="EMBL" id="GBP94710.1"/>
    </source>
</evidence>
<evidence type="ECO:0000313" key="3">
    <source>
        <dbReference type="Proteomes" id="UP000299102"/>
    </source>
</evidence>
<name>A0A4C2A3G0_EUMVA</name>
<accession>A0A4C2A3G0</accession>
<gene>
    <name evidence="2" type="ORF">EVAR_100418_1</name>
</gene>
<proteinExistence type="predicted"/>
<comment type="caution">
    <text evidence="2">The sequence shown here is derived from an EMBL/GenBank/DDBJ whole genome shotgun (WGS) entry which is preliminary data.</text>
</comment>
<sequence length="189" mass="21248">MMTIVVFLASQMVTELSEMRMNNLSETSICGIKHAKDYISLAKTTDRIREPYRAVIEMSQSCQQHVPTSMWIRCLPLPPSGGVRRRRRRRPPTASRLKGSSQQKNFAYKLLKKGLAKSFAYKLLKEASCKPDVADVHEWCSAATASTTITFLFLRIQAAPHTSLVTSQAKSLNEDNFSLTLNFYNSAPS</sequence>